<dbReference type="SMART" id="SM00015">
    <property type="entry name" value="IQ"/>
    <property type="match status" value="4"/>
</dbReference>
<dbReference type="InterPro" id="IPR052201">
    <property type="entry name" value="LRR-containing_regulator"/>
</dbReference>
<dbReference type="OrthoDB" id="341587at2759"/>
<protein>
    <submittedName>
        <fullName evidence="3">NACHT, LRR and PYD domains-containing protein 5</fullName>
    </submittedName>
</protein>
<dbReference type="InterPro" id="IPR032675">
    <property type="entry name" value="LRR_dom_sf"/>
</dbReference>
<feature type="compositionally biased region" description="Acidic residues" evidence="2">
    <location>
        <begin position="783"/>
        <end position="805"/>
    </location>
</feature>
<dbReference type="PANTHER" id="PTHR24111">
    <property type="entry name" value="LEUCINE-RICH REPEAT-CONTAINING PROTEIN 34"/>
    <property type="match status" value="1"/>
</dbReference>
<evidence type="ECO:0000256" key="2">
    <source>
        <dbReference type="SAM" id="MobiDB-lite"/>
    </source>
</evidence>
<dbReference type="InParanoid" id="A0A2R5GB30"/>
<evidence type="ECO:0000313" key="4">
    <source>
        <dbReference type="Proteomes" id="UP000241890"/>
    </source>
</evidence>
<proteinExistence type="predicted"/>
<accession>A0A2R5GB30</accession>
<dbReference type="Gene3D" id="3.80.10.10">
    <property type="entry name" value="Ribonuclease Inhibitor"/>
    <property type="match status" value="2"/>
</dbReference>
<dbReference type="EMBL" id="BEYU01000015">
    <property type="protein sequence ID" value="GBG25753.1"/>
    <property type="molecule type" value="Genomic_DNA"/>
</dbReference>
<dbReference type="PANTHER" id="PTHR24111:SF0">
    <property type="entry name" value="LEUCINE-RICH REPEAT-CONTAINING PROTEIN"/>
    <property type="match status" value="1"/>
</dbReference>
<comment type="caution">
    <text evidence="3">The sequence shown here is derived from an EMBL/GenBank/DDBJ whole genome shotgun (WGS) entry which is preliminary data.</text>
</comment>
<keyword evidence="1" id="KW-0677">Repeat</keyword>
<reference evidence="3 4" key="1">
    <citation type="submission" date="2017-12" db="EMBL/GenBank/DDBJ databases">
        <title>Sequencing, de novo assembly and annotation of complete genome of a new Thraustochytrid species, strain FCC1311.</title>
        <authorList>
            <person name="Sedici K."/>
            <person name="Godart F."/>
            <person name="Aiese Cigliano R."/>
            <person name="Sanseverino W."/>
            <person name="Barakat M."/>
            <person name="Ortet P."/>
            <person name="Marechal E."/>
            <person name="Cagnac O."/>
            <person name="Amato A."/>
        </authorList>
    </citation>
    <scope>NUCLEOTIDE SEQUENCE [LARGE SCALE GENOMIC DNA]</scope>
</reference>
<gene>
    <name evidence="3" type="ORF">FCC1311_019722</name>
</gene>
<dbReference type="SMART" id="SM00368">
    <property type="entry name" value="LRR_RI"/>
    <property type="match status" value="3"/>
</dbReference>
<dbReference type="SUPFAM" id="SSF52047">
    <property type="entry name" value="RNI-like"/>
    <property type="match status" value="1"/>
</dbReference>
<keyword evidence="4" id="KW-1185">Reference proteome</keyword>
<dbReference type="Proteomes" id="UP000241890">
    <property type="component" value="Unassembled WGS sequence"/>
</dbReference>
<sequence>MATTHRRRPRPPTRARLENDEVGILRGLLEENVPVYSIVLDENELGDAGLASLPLGALVTRVSKLILRRQNLTDDGVAQLVKALRSAGRACTVTEIDLAGNAALTEKSGTALGAWALQQPQKVVVRLCQGTDLSLHRDFTKHRLKSVEMGFIAQLVASHCRLTTLNLQGNRVGHGALIALARALRFNTSIEQLNLKECDLTRNVWEALHRSLTQNRTLLHVDVRQNTRLLPVWTRVVGLEEDPEQTQDKGTVSFQCTHVRIRVNEQQHVAATRIQCMVRKSFARERGALLRRFALAHRSKKMVRAVRTLQNFYRRVQRERLVRVEKSCIAVQKHFRRFMAQKRFAALGIALVRSASIKTLHTMRLGRIEVVDCGFEACKGTYELMGTGTDEGTAKYVLSSSSNQDADFLIERSNRTWALRRVNRDGGEVATLYANSTITLFPPRQGWTAMLAETRELAPLPSLSLQSSSTSVEGAKSEEEAEIEAEVELLEQQCRNKASIRVVDAGSPEVNGLYVVAGVSNGVPMYVKRDATGRFMYTIRRVMYLGGKCLWTVARQLANKDSPSVEDIKVFYVSKAELDQPPDTSNPDADAGWSRGTHGSLPLPLFVLQNASEKQRMKRVLTSQISLASLGMSNVDPSALDKQMDRAARIIQSAYRRHMLLNIAKASYTLKELSQIVAVRLHECGLHEARGTYRCSRVSETSATGSSTLAYALESTSSDEWYIVERIRKGTMWAVLRAQGQGGLPDLIYVNKANGHSLVPPKLGWKATNSRYVASPRLTWVSQEDEEDEEDEDEEVPQEDSGEETEGAKGLDKSLTKKELRVAHRIKDRYKQAMVVTDAGSLVVHGRFEQHGVADGVAAFRSNRDATIQLRRVVHGSTRLWVIVRILSSSSDPNIVYYFNSAHGGADSPPLDDWLAHKGQDPAPLVVAQEACVRPH</sequence>
<evidence type="ECO:0000313" key="3">
    <source>
        <dbReference type="EMBL" id="GBG25753.1"/>
    </source>
</evidence>
<name>A0A2R5GB30_9STRA</name>
<dbReference type="AlphaFoldDB" id="A0A2R5GB30"/>
<evidence type="ECO:0000256" key="1">
    <source>
        <dbReference type="ARBA" id="ARBA00022737"/>
    </source>
</evidence>
<feature type="region of interest" description="Disordered" evidence="2">
    <location>
        <begin position="778"/>
        <end position="814"/>
    </location>
</feature>
<organism evidence="3 4">
    <name type="scientific">Hondaea fermentalgiana</name>
    <dbReference type="NCBI Taxonomy" id="2315210"/>
    <lineage>
        <taxon>Eukaryota</taxon>
        <taxon>Sar</taxon>
        <taxon>Stramenopiles</taxon>
        <taxon>Bigyra</taxon>
        <taxon>Labyrinthulomycetes</taxon>
        <taxon>Thraustochytrida</taxon>
        <taxon>Thraustochytriidae</taxon>
        <taxon>Hondaea</taxon>
    </lineage>
</organism>
<dbReference type="InterPro" id="IPR000048">
    <property type="entry name" value="IQ_motif_EF-hand-BS"/>
</dbReference>